<dbReference type="PROSITE" id="PS00062">
    <property type="entry name" value="ALDOKETO_REDUCTASE_2"/>
    <property type="match status" value="1"/>
</dbReference>
<feature type="domain" description="NADP-dependent oxidoreductase" evidence="7">
    <location>
        <begin position="17"/>
        <end position="259"/>
    </location>
</feature>
<evidence type="ECO:0000256" key="4">
    <source>
        <dbReference type="PIRSR" id="PIRSR000097-1"/>
    </source>
</evidence>
<dbReference type="EMBL" id="DXHV01000037">
    <property type="protein sequence ID" value="HIW00224.1"/>
    <property type="molecule type" value="Genomic_DNA"/>
</dbReference>
<dbReference type="InterPro" id="IPR036812">
    <property type="entry name" value="NAD(P)_OxRdtase_dom_sf"/>
</dbReference>
<dbReference type="PANTHER" id="PTHR43827">
    <property type="entry name" value="2,5-DIKETO-D-GLUCONIC ACID REDUCTASE"/>
    <property type="match status" value="1"/>
</dbReference>
<dbReference type="Proteomes" id="UP000886752">
    <property type="component" value="Unassembled WGS sequence"/>
</dbReference>
<evidence type="ECO:0000259" key="7">
    <source>
        <dbReference type="Pfam" id="PF00248"/>
    </source>
</evidence>
<dbReference type="InterPro" id="IPR018170">
    <property type="entry name" value="Aldo/ket_reductase_CS"/>
</dbReference>
<evidence type="ECO:0000256" key="3">
    <source>
        <dbReference type="ARBA" id="ARBA00023002"/>
    </source>
</evidence>
<dbReference type="SUPFAM" id="SSF51430">
    <property type="entry name" value="NAD(P)-linked oxidoreductase"/>
    <property type="match status" value="1"/>
</dbReference>
<protein>
    <submittedName>
        <fullName evidence="8">Aldo/keto reductase</fullName>
    </submittedName>
</protein>
<feature type="site" description="Lowers pKa of active site Tyr" evidence="6">
    <location>
        <position position="75"/>
    </location>
</feature>
<keyword evidence="3" id="KW-0560">Oxidoreductase</keyword>
<evidence type="ECO:0000256" key="6">
    <source>
        <dbReference type="PIRSR" id="PIRSR000097-3"/>
    </source>
</evidence>
<sequence length="268" mass="30000">MKEQTVQLNSGQRMPLLGLGTYALQGRVAEEAILQAVDLGYRLFDTAQMYANEKEVGRALRACGLPRQDLFVTSKIYRPDLSCARARAAIERSLDRLQMDYLDLMLIHEPYAEAEEMYQALEEAFQAGKIRSIGVSNFSVARFTKFLSGCSIVPAVNQVEVHVFYQQGALHRLLAGQGVHMQAWSPLTAGRAQLAGHEVLRHIAERHGRTPCQVALRFLVEQGISVIPKASSRPHLQENLAVLDFSLDDQDMASLRALDRGRTLFGWY</sequence>
<dbReference type="GO" id="GO:0016616">
    <property type="term" value="F:oxidoreductase activity, acting on the CH-OH group of donors, NAD or NADP as acceptor"/>
    <property type="evidence" value="ECO:0007669"/>
    <property type="project" value="UniProtKB-ARBA"/>
</dbReference>
<dbReference type="Pfam" id="PF00248">
    <property type="entry name" value="Aldo_ket_red"/>
    <property type="match status" value="1"/>
</dbReference>
<dbReference type="PANTHER" id="PTHR43827:SF3">
    <property type="entry name" value="NADP-DEPENDENT OXIDOREDUCTASE DOMAIN-CONTAINING PROTEIN"/>
    <property type="match status" value="1"/>
</dbReference>
<dbReference type="PROSITE" id="PS00798">
    <property type="entry name" value="ALDOKETO_REDUCTASE_1"/>
    <property type="match status" value="1"/>
</dbReference>
<keyword evidence="2" id="KW-0521">NADP</keyword>
<dbReference type="PRINTS" id="PR00069">
    <property type="entry name" value="ALDKETRDTASE"/>
</dbReference>
<evidence type="ECO:0000313" key="8">
    <source>
        <dbReference type="EMBL" id="HIW00224.1"/>
    </source>
</evidence>
<name>A0A9D1PWU5_9BACT</name>
<evidence type="ECO:0000256" key="1">
    <source>
        <dbReference type="ARBA" id="ARBA00007905"/>
    </source>
</evidence>
<dbReference type="PIRSF" id="PIRSF000097">
    <property type="entry name" value="AKR"/>
    <property type="match status" value="1"/>
</dbReference>
<dbReference type="FunFam" id="3.20.20.100:FF:000015">
    <property type="entry name" value="Oxidoreductase, aldo/keto reductase family"/>
    <property type="match status" value="1"/>
</dbReference>
<evidence type="ECO:0000313" key="9">
    <source>
        <dbReference type="Proteomes" id="UP000886752"/>
    </source>
</evidence>
<reference evidence="8" key="1">
    <citation type="journal article" date="2021" name="PeerJ">
        <title>Extensive microbial diversity within the chicken gut microbiome revealed by metagenomics and culture.</title>
        <authorList>
            <person name="Gilroy R."/>
            <person name="Ravi A."/>
            <person name="Getino M."/>
            <person name="Pursley I."/>
            <person name="Horton D.L."/>
            <person name="Alikhan N.F."/>
            <person name="Baker D."/>
            <person name="Gharbi K."/>
            <person name="Hall N."/>
            <person name="Watson M."/>
            <person name="Adriaenssens E.M."/>
            <person name="Foster-Nyarko E."/>
            <person name="Jarju S."/>
            <person name="Secka A."/>
            <person name="Antonio M."/>
            <person name="Oren A."/>
            <person name="Chaudhuri R.R."/>
            <person name="La Ragione R."/>
            <person name="Hildebrand F."/>
            <person name="Pallen M.J."/>
        </authorList>
    </citation>
    <scope>NUCLEOTIDE SEQUENCE</scope>
    <source>
        <strain evidence="8">ChiHecec2B26-446</strain>
    </source>
</reference>
<feature type="active site" description="Proton donor" evidence="4">
    <location>
        <position position="50"/>
    </location>
</feature>
<reference evidence="8" key="2">
    <citation type="submission" date="2021-04" db="EMBL/GenBank/DDBJ databases">
        <authorList>
            <person name="Gilroy R."/>
        </authorList>
    </citation>
    <scope>NUCLEOTIDE SEQUENCE</scope>
    <source>
        <strain evidence="8">ChiHecec2B26-446</strain>
    </source>
</reference>
<accession>A0A9D1PWU5</accession>
<proteinExistence type="inferred from homology"/>
<dbReference type="InterPro" id="IPR020471">
    <property type="entry name" value="AKR"/>
</dbReference>
<gene>
    <name evidence="8" type="ORF">H9894_03430</name>
</gene>
<evidence type="ECO:0000256" key="2">
    <source>
        <dbReference type="ARBA" id="ARBA00022857"/>
    </source>
</evidence>
<dbReference type="CDD" id="cd19071">
    <property type="entry name" value="AKR_AKR1-5-like"/>
    <property type="match status" value="1"/>
</dbReference>
<organism evidence="8 9">
    <name type="scientific">Candidatus Desulfovibrio intestinipullorum</name>
    <dbReference type="NCBI Taxonomy" id="2838536"/>
    <lineage>
        <taxon>Bacteria</taxon>
        <taxon>Pseudomonadati</taxon>
        <taxon>Thermodesulfobacteriota</taxon>
        <taxon>Desulfovibrionia</taxon>
        <taxon>Desulfovibrionales</taxon>
        <taxon>Desulfovibrionaceae</taxon>
        <taxon>Desulfovibrio</taxon>
    </lineage>
</organism>
<comment type="similarity">
    <text evidence="1">Belongs to the aldo/keto reductase family.</text>
</comment>
<comment type="caution">
    <text evidence="8">The sequence shown here is derived from an EMBL/GenBank/DDBJ whole genome shotgun (WGS) entry which is preliminary data.</text>
</comment>
<dbReference type="InterPro" id="IPR023210">
    <property type="entry name" value="NADP_OxRdtase_dom"/>
</dbReference>
<evidence type="ECO:0000256" key="5">
    <source>
        <dbReference type="PIRSR" id="PIRSR000097-2"/>
    </source>
</evidence>
<dbReference type="Gene3D" id="3.20.20.100">
    <property type="entry name" value="NADP-dependent oxidoreductase domain"/>
    <property type="match status" value="1"/>
</dbReference>
<feature type="binding site" evidence="5">
    <location>
        <position position="108"/>
    </location>
    <ligand>
        <name>substrate</name>
    </ligand>
</feature>
<dbReference type="AlphaFoldDB" id="A0A9D1PWU5"/>